<dbReference type="GO" id="GO:0035348">
    <property type="term" value="P:acetyl-CoA transmembrane transport"/>
    <property type="evidence" value="ECO:0007669"/>
    <property type="project" value="InterPro"/>
</dbReference>
<feature type="transmembrane region" description="Helical" evidence="6">
    <location>
        <begin position="417"/>
        <end position="443"/>
    </location>
</feature>
<protein>
    <submittedName>
        <fullName evidence="8">AmpG permease</fullName>
    </submittedName>
</protein>
<feature type="transmembrane region" description="Helical" evidence="6">
    <location>
        <begin position="97"/>
        <end position="115"/>
    </location>
</feature>
<feature type="transmembrane region" description="Helical" evidence="6">
    <location>
        <begin position="281"/>
        <end position="303"/>
    </location>
</feature>
<feature type="transmembrane region" description="Helical" evidence="6">
    <location>
        <begin position="24"/>
        <end position="47"/>
    </location>
</feature>
<reference evidence="8" key="1">
    <citation type="submission" date="2018-06" db="EMBL/GenBank/DDBJ databases">
        <authorList>
            <person name="Zhirakovskaya E."/>
        </authorList>
    </citation>
    <scope>NUCLEOTIDE SEQUENCE</scope>
</reference>
<dbReference type="InterPro" id="IPR036259">
    <property type="entry name" value="MFS_trans_sf"/>
</dbReference>
<evidence type="ECO:0000256" key="5">
    <source>
        <dbReference type="ARBA" id="ARBA00023136"/>
    </source>
</evidence>
<keyword evidence="5 6" id="KW-0472">Membrane</keyword>
<dbReference type="InterPro" id="IPR004752">
    <property type="entry name" value="AmpG_permease/AT-1"/>
</dbReference>
<dbReference type="PROSITE" id="PS50850">
    <property type="entry name" value="MFS"/>
    <property type="match status" value="1"/>
</dbReference>
<name>A0A3B1AIE7_9ZZZZ</name>
<dbReference type="InterPro" id="IPR011701">
    <property type="entry name" value="MFS"/>
</dbReference>
<gene>
    <name evidence="8" type="ORF">MNBD_GAMMA22-1969</name>
</gene>
<dbReference type="GO" id="GO:0008521">
    <property type="term" value="F:acetyl-CoA transmembrane transporter activity"/>
    <property type="evidence" value="ECO:0007669"/>
    <property type="project" value="InterPro"/>
</dbReference>
<feature type="transmembrane region" description="Helical" evidence="6">
    <location>
        <begin position="484"/>
        <end position="505"/>
    </location>
</feature>
<dbReference type="Pfam" id="PF07690">
    <property type="entry name" value="MFS_1"/>
    <property type="match status" value="1"/>
</dbReference>
<feature type="transmembrane region" description="Helical" evidence="6">
    <location>
        <begin position="324"/>
        <end position="347"/>
    </location>
</feature>
<dbReference type="AlphaFoldDB" id="A0A3B1AIE7"/>
<dbReference type="NCBIfam" id="TIGR00901">
    <property type="entry name" value="2A0125"/>
    <property type="match status" value="1"/>
</dbReference>
<sequence length="525" mass="57865">MANQQQISTHSWHEALLTYFKPKVVVMLFLGFSAGLPLLLIFSSLSIWLREAGVARSEVTYFSLAALAFSFKFIWAPLIDKLPLPILASLLGRRRSWLLVSQLAIALSIISMAMVDPVYGLQSMAIAVVALGFSAATQDIVIDAYRIEAADADNQAAMSAIYIAGYRIGMVVSGAGSLIIAAKLAFAQGVGEGNYSYFAWQYTYFIMAGFTLVGIITTLFIKEPKKIKDDSKYIHSLLDYIRFVFLFGIFISTFVVCYIYFNQLGIANSNGFLGFLYESMRLLLSLVLAIIMAYSLVLMKIINRNMVYTTYVEPLYDFYSRYKNIFFFVVLLIGLYRVSDIILGTVANIFYTDLGFSKEQIGYTSKTFGLIMTIVGGFAGGILSVRFGVIRILLLGAVLSAITNLLFIYLASMGDDIVTLGIVIAADNLSAGLAMAAFVAYLSSLTSLSFTATQYAIFSSLMTLLPKTLSAYSGTIVEQFGYNWFFIGTTLIGLPVIALIFYLILKEQKDGALNTTSRNNILVDD</sequence>
<feature type="transmembrane region" description="Helical" evidence="6">
    <location>
        <begin position="59"/>
        <end position="76"/>
    </location>
</feature>
<proteinExistence type="predicted"/>
<feature type="transmembrane region" description="Helical" evidence="6">
    <location>
        <begin position="392"/>
        <end position="411"/>
    </location>
</feature>
<dbReference type="PANTHER" id="PTHR12778:SF10">
    <property type="entry name" value="MAJOR FACILITATOR SUPERFAMILY DOMAIN-CONTAINING PROTEIN 3"/>
    <property type="match status" value="1"/>
</dbReference>
<dbReference type="PANTHER" id="PTHR12778">
    <property type="entry name" value="SOLUTE CARRIER FAMILY 33 ACETYL-COA TRANSPORTER -RELATED"/>
    <property type="match status" value="1"/>
</dbReference>
<feature type="domain" description="Major facilitator superfamily (MFS) profile" evidence="7">
    <location>
        <begin position="23"/>
        <end position="510"/>
    </location>
</feature>
<evidence type="ECO:0000256" key="1">
    <source>
        <dbReference type="ARBA" id="ARBA00004141"/>
    </source>
</evidence>
<comment type="subcellular location">
    <subcellularLocation>
        <location evidence="1">Membrane</location>
        <topology evidence="1">Multi-pass membrane protein</topology>
    </subcellularLocation>
</comment>
<evidence type="ECO:0000256" key="4">
    <source>
        <dbReference type="ARBA" id="ARBA00022989"/>
    </source>
</evidence>
<keyword evidence="3 6" id="KW-0812">Transmembrane</keyword>
<dbReference type="GO" id="GO:0016020">
    <property type="term" value="C:membrane"/>
    <property type="evidence" value="ECO:0007669"/>
    <property type="project" value="UniProtKB-SubCell"/>
</dbReference>
<feature type="transmembrane region" description="Helical" evidence="6">
    <location>
        <begin position="367"/>
        <end position="385"/>
    </location>
</feature>
<evidence type="ECO:0000259" key="7">
    <source>
        <dbReference type="PROSITE" id="PS50850"/>
    </source>
</evidence>
<feature type="transmembrane region" description="Helical" evidence="6">
    <location>
        <begin position="455"/>
        <end position="472"/>
    </location>
</feature>
<dbReference type="InterPro" id="IPR024371">
    <property type="entry name" value="AcetylCoA_trans_1-like"/>
</dbReference>
<feature type="transmembrane region" description="Helical" evidence="6">
    <location>
        <begin position="241"/>
        <end position="261"/>
    </location>
</feature>
<organism evidence="8">
    <name type="scientific">hydrothermal vent metagenome</name>
    <dbReference type="NCBI Taxonomy" id="652676"/>
    <lineage>
        <taxon>unclassified sequences</taxon>
        <taxon>metagenomes</taxon>
        <taxon>ecological metagenomes</taxon>
    </lineage>
</organism>
<evidence type="ECO:0000256" key="2">
    <source>
        <dbReference type="ARBA" id="ARBA00022448"/>
    </source>
</evidence>
<evidence type="ECO:0000256" key="6">
    <source>
        <dbReference type="SAM" id="Phobius"/>
    </source>
</evidence>
<evidence type="ECO:0000313" key="8">
    <source>
        <dbReference type="EMBL" id="VAX01471.1"/>
    </source>
</evidence>
<keyword evidence="4 6" id="KW-1133">Transmembrane helix</keyword>
<evidence type="ECO:0000256" key="3">
    <source>
        <dbReference type="ARBA" id="ARBA00022692"/>
    </source>
</evidence>
<dbReference type="Gene3D" id="1.20.1250.20">
    <property type="entry name" value="MFS general substrate transporter like domains"/>
    <property type="match status" value="2"/>
</dbReference>
<accession>A0A3B1AIE7</accession>
<dbReference type="SUPFAM" id="SSF103473">
    <property type="entry name" value="MFS general substrate transporter"/>
    <property type="match status" value="1"/>
</dbReference>
<feature type="transmembrane region" description="Helical" evidence="6">
    <location>
        <begin position="163"/>
        <end position="182"/>
    </location>
</feature>
<dbReference type="Pfam" id="PF13000">
    <property type="entry name" value="Acatn"/>
    <property type="match status" value="1"/>
</dbReference>
<feature type="transmembrane region" description="Helical" evidence="6">
    <location>
        <begin position="121"/>
        <end position="142"/>
    </location>
</feature>
<keyword evidence="2" id="KW-0813">Transport</keyword>
<feature type="transmembrane region" description="Helical" evidence="6">
    <location>
        <begin position="202"/>
        <end position="221"/>
    </location>
</feature>
<dbReference type="EMBL" id="UOFS01000049">
    <property type="protein sequence ID" value="VAX01471.1"/>
    <property type="molecule type" value="Genomic_DNA"/>
</dbReference>
<dbReference type="InterPro" id="IPR020846">
    <property type="entry name" value="MFS_dom"/>
</dbReference>